<protein>
    <submittedName>
        <fullName evidence="2">Putative transcriptional regulator</fullName>
    </submittedName>
</protein>
<dbReference type="HOGENOM" id="CLU_140786_1_0_2"/>
<name>U1N131_9EURY</name>
<dbReference type="InterPro" id="IPR051797">
    <property type="entry name" value="TrmB-like"/>
</dbReference>
<accession>U1N131</accession>
<reference evidence="2 3" key="1">
    <citation type="journal article" date="2013" name="PLoS ONE">
        <title>Assembly-driven community genomics of a hypersaline microbial ecosystem.</title>
        <authorList>
            <person name="Podell S."/>
            <person name="Ugalde J.A."/>
            <person name="Narasingarao P."/>
            <person name="Banfield J.F."/>
            <person name="Heidelberg K.B."/>
            <person name="Allen E.E."/>
        </authorList>
    </citation>
    <scope>NUCLEOTIDE SEQUENCE [LARGE SCALE GENOMIC DNA]</scope>
    <source>
        <strain evidence="3">J07HQW1</strain>
    </source>
</reference>
<dbReference type="Gene3D" id="1.10.10.10">
    <property type="entry name" value="Winged helix-like DNA-binding domain superfamily/Winged helix DNA-binding domain"/>
    <property type="match status" value="1"/>
</dbReference>
<dbReference type="SUPFAM" id="SSF46785">
    <property type="entry name" value="Winged helix' DNA-binding domain"/>
    <property type="match status" value="1"/>
</dbReference>
<dbReference type="InterPro" id="IPR036390">
    <property type="entry name" value="WH_DNA-bd_sf"/>
</dbReference>
<sequence length="127" mass="14382">MNDAPAMSDLLDTDEPGFQQVLACVFGIQQHESRTYLVLLEHPESTVAELSDVLERDRSNVNRSLTTLLDKGLAERQRRLLDPGGYVYQYTATELPEAKSLLHDALDQWVEHVHQSIDEYGDEHSTS</sequence>
<dbReference type="PANTHER" id="PTHR34293">
    <property type="entry name" value="HTH-TYPE TRANSCRIPTIONAL REGULATOR TRMBL2"/>
    <property type="match status" value="1"/>
</dbReference>
<organism evidence="2 3">
    <name type="scientific">Haloquadratum walsbyi J07HQW1</name>
    <dbReference type="NCBI Taxonomy" id="1238424"/>
    <lineage>
        <taxon>Archaea</taxon>
        <taxon>Methanobacteriati</taxon>
        <taxon>Methanobacteriota</taxon>
        <taxon>Stenosarchaea group</taxon>
        <taxon>Halobacteria</taxon>
        <taxon>Halobacteriales</taxon>
        <taxon>Haloferacaceae</taxon>
        <taxon>Haloquadratum</taxon>
    </lineage>
</organism>
<dbReference type="Pfam" id="PF01978">
    <property type="entry name" value="TrmB"/>
    <property type="match status" value="1"/>
</dbReference>
<dbReference type="InterPro" id="IPR002831">
    <property type="entry name" value="Tscrpt_reg_TrmB_N"/>
</dbReference>
<evidence type="ECO:0000313" key="3">
    <source>
        <dbReference type="Proteomes" id="UP000030649"/>
    </source>
</evidence>
<gene>
    <name evidence="2" type="ORF">J07HQW1_00190</name>
</gene>
<dbReference type="PANTHER" id="PTHR34293:SF1">
    <property type="entry name" value="HTH-TYPE TRANSCRIPTIONAL REGULATOR TRMBL2"/>
    <property type="match status" value="1"/>
</dbReference>
<proteinExistence type="predicted"/>
<dbReference type="Proteomes" id="UP000030649">
    <property type="component" value="Unassembled WGS sequence"/>
</dbReference>
<feature type="domain" description="Transcription regulator TrmB N-terminal" evidence="1">
    <location>
        <begin position="22"/>
        <end position="85"/>
    </location>
</feature>
<dbReference type="InterPro" id="IPR036388">
    <property type="entry name" value="WH-like_DNA-bd_sf"/>
</dbReference>
<evidence type="ECO:0000259" key="1">
    <source>
        <dbReference type="Pfam" id="PF01978"/>
    </source>
</evidence>
<dbReference type="EMBL" id="KE356560">
    <property type="protein sequence ID" value="ERG90175.1"/>
    <property type="molecule type" value="Genomic_DNA"/>
</dbReference>
<dbReference type="STRING" id="1238424.J07HQW1_00190"/>
<dbReference type="AlphaFoldDB" id="U1N131"/>
<evidence type="ECO:0000313" key="2">
    <source>
        <dbReference type="EMBL" id="ERG90175.1"/>
    </source>
</evidence>